<keyword evidence="1" id="KW-1133">Transmembrane helix</keyword>
<dbReference type="AlphaFoldDB" id="A0A0P0C484"/>
<dbReference type="PATRIC" id="fig|512763.3.peg.2728"/>
<dbReference type="RefSeq" id="WP_062544125.1">
    <property type="nucleotide sequence ID" value="NZ_CP012643.1"/>
</dbReference>
<evidence type="ECO:0000313" key="2">
    <source>
        <dbReference type="EMBL" id="ALI99633.1"/>
    </source>
</evidence>
<evidence type="ECO:0000313" key="3">
    <source>
        <dbReference type="Proteomes" id="UP000061382"/>
    </source>
</evidence>
<dbReference type="EMBL" id="CP012643">
    <property type="protein sequence ID" value="ALI99633.1"/>
    <property type="molecule type" value="Genomic_DNA"/>
</dbReference>
<dbReference type="KEGG" id="rti:DC20_12440"/>
<sequence length="134" mass="15119">MLGKGSKLYSICKLKCPRCQEGNLFENNSLLSYSKMSKMLDHCPVCHQMYEPEPGYYYGAMFVSYGLTAGPTLAIVGLMMLFSEEITLWMFMAALILSLLLFMPALFKLSRAIWINIFISYNPLAAQDPQAKGH</sequence>
<evidence type="ECO:0008006" key="4">
    <source>
        <dbReference type="Google" id="ProtNLM"/>
    </source>
</evidence>
<accession>A0A0P0C484</accession>
<dbReference type="Proteomes" id="UP000061382">
    <property type="component" value="Chromosome"/>
</dbReference>
<feature type="transmembrane region" description="Helical" evidence="1">
    <location>
        <begin position="88"/>
        <end position="107"/>
    </location>
</feature>
<keyword evidence="3" id="KW-1185">Reference proteome</keyword>
<name>A0A0P0C484_9BACT</name>
<reference evidence="2 3" key="1">
    <citation type="submission" date="2015-08" db="EMBL/GenBank/DDBJ databases">
        <title>Complete genome sequence of Rufibacter tibetensis strain 1351t, a radiation-resistant bacterium from tibet plateau.</title>
        <authorList>
            <person name="Dai J."/>
        </authorList>
    </citation>
    <scope>NUCLEOTIDE SEQUENCE [LARGE SCALE GENOMIC DNA]</scope>
    <source>
        <strain evidence="2 3">1351</strain>
    </source>
</reference>
<dbReference type="Pfam" id="PF06170">
    <property type="entry name" value="DUF983"/>
    <property type="match status" value="1"/>
</dbReference>
<gene>
    <name evidence="2" type="ORF">DC20_12440</name>
</gene>
<protein>
    <recommendedName>
        <fullName evidence="4">DUF983 domain-containing protein</fullName>
    </recommendedName>
</protein>
<proteinExistence type="predicted"/>
<feature type="transmembrane region" description="Helical" evidence="1">
    <location>
        <begin position="56"/>
        <end position="82"/>
    </location>
</feature>
<organism evidence="2 3">
    <name type="scientific">Rufibacter tibetensis</name>
    <dbReference type="NCBI Taxonomy" id="512763"/>
    <lineage>
        <taxon>Bacteria</taxon>
        <taxon>Pseudomonadati</taxon>
        <taxon>Bacteroidota</taxon>
        <taxon>Cytophagia</taxon>
        <taxon>Cytophagales</taxon>
        <taxon>Hymenobacteraceae</taxon>
        <taxon>Rufibacter</taxon>
    </lineage>
</organism>
<evidence type="ECO:0000256" key="1">
    <source>
        <dbReference type="SAM" id="Phobius"/>
    </source>
</evidence>
<dbReference type="STRING" id="512763.DC20_12440"/>
<dbReference type="InterPro" id="IPR009325">
    <property type="entry name" value="DUF983"/>
</dbReference>
<dbReference type="OrthoDB" id="9790326at2"/>
<keyword evidence="1" id="KW-0472">Membrane</keyword>
<keyword evidence="1" id="KW-0812">Transmembrane</keyword>